<feature type="compositionally biased region" description="Acidic residues" evidence="1">
    <location>
        <begin position="60"/>
        <end position="79"/>
    </location>
</feature>
<evidence type="ECO:0000313" key="2">
    <source>
        <dbReference type="EMBL" id="CAG7653001.1"/>
    </source>
</evidence>
<dbReference type="Proteomes" id="UP000708208">
    <property type="component" value="Unassembled WGS sequence"/>
</dbReference>
<feature type="compositionally biased region" description="Pro residues" evidence="1">
    <location>
        <begin position="80"/>
        <end position="90"/>
    </location>
</feature>
<proteinExistence type="predicted"/>
<gene>
    <name evidence="2" type="ORF">AFUS01_LOCUS825</name>
</gene>
<feature type="compositionally biased region" description="Basic and acidic residues" evidence="1">
    <location>
        <begin position="91"/>
        <end position="106"/>
    </location>
</feature>
<dbReference type="EMBL" id="CAJVCH010004372">
    <property type="protein sequence ID" value="CAG7653001.1"/>
    <property type="molecule type" value="Genomic_DNA"/>
</dbReference>
<comment type="caution">
    <text evidence="2">The sequence shown here is derived from an EMBL/GenBank/DDBJ whole genome shotgun (WGS) entry which is preliminary data.</text>
</comment>
<keyword evidence="3" id="KW-1185">Reference proteome</keyword>
<reference evidence="2" key="1">
    <citation type="submission" date="2021-06" db="EMBL/GenBank/DDBJ databases">
        <authorList>
            <person name="Hodson N. C."/>
            <person name="Mongue J. A."/>
            <person name="Jaron S. K."/>
        </authorList>
    </citation>
    <scope>NUCLEOTIDE SEQUENCE</scope>
</reference>
<protein>
    <submittedName>
        <fullName evidence="2">Uncharacterized protein</fullName>
    </submittedName>
</protein>
<sequence length="366" mass="40927">MGKKHGNKNKLPRYKKPKIHSQVARTDSGIVPDRRGAKSREWSRRASSARYHKKRNRDFDFDDASSGDADDEDDNDSYEEPPPPPPPPPPREPKPKKEKPPPEKVKPPKPKPKPAKVQRSDDSDDDSDPPQEKYVPVAKESISQPQPKKGKLGKLPGQGKLDLKELTDATKLWLDYSRNNFGMFSKTAYEYNIFAAKHQRLLTAVPGGGTSENIRDSEKPKSFAINTPHGAEVCKLHFTTGNCFKRVMSIDVSIDREVIGGVRQEKNKFLVTEQRGNLLFEVRGIPTLGVCNQMGPDRFNSDIYFPGESQIAGAIGRNGSLMSDVIVGEPSGFYFLARKSDSIEFDVLHKVLILSILITLMTQYAD</sequence>
<feature type="compositionally biased region" description="Basic and acidic residues" evidence="1">
    <location>
        <begin position="32"/>
        <end position="44"/>
    </location>
</feature>
<feature type="compositionally biased region" description="Basic residues" evidence="1">
    <location>
        <begin position="1"/>
        <end position="19"/>
    </location>
</feature>
<name>A0A8J2IYF7_9HEXA</name>
<dbReference type="AlphaFoldDB" id="A0A8J2IYF7"/>
<evidence type="ECO:0000256" key="1">
    <source>
        <dbReference type="SAM" id="MobiDB-lite"/>
    </source>
</evidence>
<accession>A0A8J2IYF7</accession>
<feature type="region of interest" description="Disordered" evidence="1">
    <location>
        <begin position="1"/>
        <end position="159"/>
    </location>
</feature>
<feature type="compositionally biased region" description="Basic residues" evidence="1">
    <location>
        <begin position="107"/>
        <end position="116"/>
    </location>
</feature>
<organism evidence="2 3">
    <name type="scientific">Allacma fusca</name>
    <dbReference type="NCBI Taxonomy" id="39272"/>
    <lineage>
        <taxon>Eukaryota</taxon>
        <taxon>Metazoa</taxon>
        <taxon>Ecdysozoa</taxon>
        <taxon>Arthropoda</taxon>
        <taxon>Hexapoda</taxon>
        <taxon>Collembola</taxon>
        <taxon>Symphypleona</taxon>
        <taxon>Sminthuridae</taxon>
        <taxon>Allacma</taxon>
    </lineage>
</organism>
<evidence type="ECO:0000313" key="3">
    <source>
        <dbReference type="Proteomes" id="UP000708208"/>
    </source>
</evidence>